<name>A0A927H2H3_9BACL</name>
<keyword evidence="1" id="KW-0067">ATP-binding</keyword>
<evidence type="ECO:0000313" key="4">
    <source>
        <dbReference type="Proteomes" id="UP000639396"/>
    </source>
</evidence>
<dbReference type="Proteomes" id="UP000639396">
    <property type="component" value="Unassembled WGS sequence"/>
</dbReference>
<dbReference type="RefSeq" id="WP_190930887.1">
    <property type="nucleotide sequence ID" value="NZ_JACXJA010000040.1"/>
</dbReference>
<dbReference type="Pfam" id="PF14398">
    <property type="entry name" value="ATPgrasp_YheCD"/>
    <property type="match status" value="1"/>
</dbReference>
<dbReference type="GO" id="GO:0005524">
    <property type="term" value="F:ATP binding"/>
    <property type="evidence" value="ECO:0007669"/>
    <property type="project" value="UniProtKB-UniRule"/>
</dbReference>
<evidence type="ECO:0000256" key="1">
    <source>
        <dbReference type="PROSITE-ProRule" id="PRU00409"/>
    </source>
</evidence>
<accession>A0A927H2H3</accession>
<dbReference type="Gene3D" id="3.30.470.20">
    <property type="entry name" value="ATP-grasp fold, B domain"/>
    <property type="match status" value="1"/>
</dbReference>
<dbReference type="InterPro" id="IPR026838">
    <property type="entry name" value="YheC/D"/>
</dbReference>
<dbReference type="InterPro" id="IPR011761">
    <property type="entry name" value="ATP-grasp"/>
</dbReference>
<dbReference type="GO" id="GO:0046872">
    <property type="term" value="F:metal ion binding"/>
    <property type="evidence" value="ECO:0007669"/>
    <property type="project" value="InterPro"/>
</dbReference>
<evidence type="ECO:0000313" key="3">
    <source>
        <dbReference type="EMBL" id="MBD2865262.1"/>
    </source>
</evidence>
<proteinExistence type="predicted"/>
<protein>
    <submittedName>
        <fullName evidence="3">YheC/YheD family protein</fullName>
    </submittedName>
</protein>
<keyword evidence="4" id="KW-1185">Reference proteome</keyword>
<dbReference type="EMBL" id="JACXJA010000040">
    <property type="protein sequence ID" value="MBD2865262.1"/>
    <property type="molecule type" value="Genomic_DNA"/>
</dbReference>
<keyword evidence="1" id="KW-0547">Nucleotide-binding</keyword>
<comment type="caution">
    <text evidence="3">The sequence shown here is derived from an EMBL/GenBank/DDBJ whole genome shotgun (WGS) entry which is preliminary data.</text>
</comment>
<organism evidence="3 4">
    <name type="scientific">Paenibacillus oceani</name>
    <dbReference type="NCBI Taxonomy" id="2772510"/>
    <lineage>
        <taxon>Bacteria</taxon>
        <taxon>Bacillati</taxon>
        <taxon>Bacillota</taxon>
        <taxon>Bacilli</taxon>
        <taxon>Bacillales</taxon>
        <taxon>Paenibacillaceae</taxon>
        <taxon>Paenibacillus</taxon>
    </lineage>
</organism>
<dbReference type="SUPFAM" id="SSF56059">
    <property type="entry name" value="Glutathione synthetase ATP-binding domain-like"/>
    <property type="match status" value="1"/>
</dbReference>
<gene>
    <name evidence="3" type="ORF">IDH45_25090</name>
</gene>
<feature type="domain" description="ATP-grasp" evidence="2">
    <location>
        <begin position="115"/>
        <end position="340"/>
    </location>
</feature>
<sequence length="362" mass="39998">MNPHLLGLMTHKIGSPGRFSRHADAALDAGFSGVILFTPAGVHVERGTVTGYVRQGRSPWRKQSAAHPPVAIDLGYYTTPLTNRQVFRVKNRTRIQFTGHGLGNKWTIQNHLLASPLLASHLLPTKPMDSVDDAIAYAREHEAIMIKPINGKGGIGILKLCCTGSAYRLHENRKPALSGGPGTIRAALRRARRKGGYLLQRWIDIRNPEGRVFDVRVLMQKDGTGQWETSGMAIREGSANSITSNLKSGGRAHEVAAYLNRLFPSDKADALMEKLCELSVYIPPYLEERYGRRLADLGLDFAIDRSGCLWLLEVNIKPGKAVIRQVYGEEAARRCFLMPFREARRLALSATATGDERSALPL</sequence>
<evidence type="ECO:0000259" key="2">
    <source>
        <dbReference type="PROSITE" id="PS50975"/>
    </source>
</evidence>
<reference evidence="3" key="1">
    <citation type="submission" date="2020-09" db="EMBL/GenBank/DDBJ databases">
        <title>A novel bacterium of genus Paenibacillus, isolated from South China Sea.</title>
        <authorList>
            <person name="Huang H."/>
            <person name="Mo K."/>
            <person name="Hu Y."/>
        </authorList>
    </citation>
    <scope>NUCLEOTIDE SEQUENCE</scope>
    <source>
        <strain evidence="3">IB182363</strain>
    </source>
</reference>
<dbReference type="AlphaFoldDB" id="A0A927H2H3"/>
<dbReference type="PROSITE" id="PS50975">
    <property type="entry name" value="ATP_GRASP"/>
    <property type="match status" value="1"/>
</dbReference>